<evidence type="ECO:0000256" key="1">
    <source>
        <dbReference type="ARBA" id="ARBA00022475"/>
    </source>
</evidence>
<proteinExistence type="inferred from homology"/>
<dbReference type="PROSITE" id="PS00237">
    <property type="entry name" value="G_PROTEIN_RECEP_F1_1"/>
    <property type="match status" value="1"/>
</dbReference>
<feature type="transmembrane region" description="Helical" evidence="11">
    <location>
        <begin position="117"/>
        <end position="143"/>
    </location>
</feature>
<sequence length="558" mass="62920">IIPDTIRWDWLGIARVHFVKHRTRRSERSGREMQSRPVKARHPKQKANEATLTMGSVGEEQVSNTTVDLGPLGGHQPWEVVLIILVTGTLSFITILGNLLVLISFRLNRQLRTISNYYLLSLAVADLILGTVSMNLYTANIIMGRWMLGHLACDLWLALDYVASNASVMNLLIISFDRYFSVTRPLTYRTKRTSRKAAALITLAWVVSFVLWAPAILFWPHSEEELKDKVNCSIPFLTVPSLTFGTAIAAFYLPVSIMIILYWRIYWEIENRAKGLAKFVGSVGSSQSSSVKVAKKWSSSTRSSLSSSIETHPRKGPELARKTSVGCFPARQKQLPGNLSMPPPPSDINYREACSSSSWNIDDEDDDDAATSSTSEEEQKQNHVAMTVSASNPAVIKLKDLHVTSKYQQQIPLSGPVVDPSSSQPSRHLSLKKNRLLDLSLQKQPKNKRRINMIIREKKAARTLSAILLAFILTWTPYNIMVLASISYCVPEKLWHLGYWLCYVNSTVNPMCYALCNESFRTTFKTLLLCRRGDARKWQIRHQSRSVSMRLNKSCSTV</sequence>
<dbReference type="Proteomes" id="UP001274896">
    <property type="component" value="Unassembled WGS sequence"/>
</dbReference>
<dbReference type="EMBL" id="JAUCMX010000027">
    <property type="protein sequence ID" value="KAK3508857.1"/>
    <property type="molecule type" value="Genomic_DNA"/>
</dbReference>
<keyword evidence="5 10" id="KW-0297">G-protein coupled receptor</keyword>
<organism evidence="14 15">
    <name type="scientific">Hemibagrus guttatus</name>
    <dbReference type="NCBI Taxonomy" id="175788"/>
    <lineage>
        <taxon>Eukaryota</taxon>
        <taxon>Metazoa</taxon>
        <taxon>Chordata</taxon>
        <taxon>Craniata</taxon>
        <taxon>Vertebrata</taxon>
        <taxon>Euteleostomi</taxon>
        <taxon>Actinopterygii</taxon>
        <taxon>Neopterygii</taxon>
        <taxon>Teleostei</taxon>
        <taxon>Ostariophysi</taxon>
        <taxon>Siluriformes</taxon>
        <taxon>Bagridae</taxon>
        <taxon>Hemibagrus</taxon>
    </lineage>
</organism>
<feature type="transmembrane region" description="Helical" evidence="11">
    <location>
        <begin position="460"/>
        <end position="478"/>
    </location>
</feature>
<feature type="transmembrane region" description="Helical" evidence="11">
    <location>
        <begin position="239"/>
        <end position="263"/>
    </location>
</feature>
<dbReference type="SUPFAM" id="SSF81321">
    <property type="entry name" value="Family A G protein-coupled receptor-like"/>
    <property type="match status" value="1"/>
</dbReference>
<gene>
    <name evidence="14" type="ORF">QTP70_010509</name>
</gene>
<keyword evidence="6 11" id="KW-0472">Membrane</keyword>
<feature type="region of interest" description="Disordered" evidence="12">
    <location>
        <begin position="332"/>
        <end position="384"/>
    </location>
</feature>
<dbReference type="GO" id="GO:0007187">
    <property type="term" value="P:G protein-coupled receptor signaling pathway, coupled to cyclic nucleotide second messenger"/>
    <property type="evidence" value="ECO:0007669"/>
    <property type="project" value="TreeGrafter"/>
</dbReference>
<evidence type="ECO:0000256" key="11">
    <source>
        <dbReference type="RuleBase" id="RU361191"/>
    </source>
</evidence>
<evidence type="ECO:0000259" key="13">
    <source>
        <dbReference type="PROSITE" id="PS50262"/>
    </source>
</evidence>
<dbReference type="Pfam" id="PF00001">
    <property type="entry name" value="7tm_1"/>
    <property type="match status" value="1"/>
</dbReference>
<dbReference type="PRINTS" id="PR00237">
    <property type="entry name" value="GPCRRHODOPSN"/>
</dbReference>
<keyword evidence="3 11" id="KW-1133">Transmembrane helix</keyword>
<feature type="transmembrane region" description="Helical" evidence="11">
    <location>
        <begin position="197"/>
        <end position="219"/>
    </location>
</feature>
<evidence type="ECO:0000313" key="14">
    <source>
        <dbReference type="EMBL" id="KAK3508857.1"/>
    </source>
</evidence>
<reference evidence="14" key="1">
    <citation type="submission" date="2023-06" db="EMBL/GenBank/DDBJ databases">
        <title>Male Hemibagrus guttatus genome.</title>
        <authorList>
            <person name="Bian C."/>
        </authorList>
    </citation>
    <scope>NUCLEOTIDE SEQUENCE</scope>
    <source>
        <strain evidence="14">Male_cb2023</strain>
        <tissue evidence="14">Muscle</tissue>
    </source>
</reference>
<dbReference type="InterPro" id="IPR000995">
    <property type="entry name" value="Musac_Ach_rcpt"/>
</dbReference>
<dbReference type="Gene3D" id="1.20.1070.10">
    <property type="entry name" value="Rhodopsin 7-helix transmembrane proteins"/>
    <property type="match status" value="2"/>
</dbReference>
<evidence type="ECO:0000256" key="7">
    <source>
        <dbReference type="ARBA" id="ARBA00023170"/>
    </source>
</evidence>
<dbReference type="PRINTS" id="PR00243">
    <property type="entry name" value="MUSCARINICR"/>
</dbReference>
<evidence type="ECO:0000256" key="10">
    <source>
        <dbReference type="RuleBase" id="RU000688"/>
    </source>
</evidence>
<feature type="region of interest" description="Disordered" evidence="12">
    <location>
        <begin position="24"/>
        <end position="46"/>
    </location>
</feature>
<keyword evidence="2 10" id="KW-0812">Transmembrane</keyword>
<evidence type="ECO:0000256" key="2">
    <source>
        <dbReference type="ARBA" id="ARBA00022692"/>
    </source>
</evidence>
<feature type="non-terminal residue" evidence="14">
    <location>
        <position position="1"/>
    </location>
</feature>
<feature type="transmembrane region" description="Helical" evidence="11">
    <location>
        <begin position="155"/>
        <end position="176"/>
    </location>
</feature>
<evidence type="ECO:0000256" key="3">
    <source>
        <dbReference type="ARBA" id="ARBA00022989"/>
    </source>
</evidence>
<feature type="transmembrane region" description="Helical" evidence="11">
    <location>
        <begin position="80"/>
        <end position="105"/>
    </location>
</feature>
<dbReference type="GO" id="GO:0016907">
    <property type="term" value="F:G protein-coupled acetylcholine receptor activity"/>
    <property type="evidence" value="ECO:0007669"/>
    <property type="project" value="UniProtKB-UniRule"/>
</dbReference>
<dbReference type="GO" id="GO:0007197">
    <property type="term" value="P:adenylate cyclase-inhibiting G protein-coupled acetylcholine receptor signaling pathway"/>
    <property type="evidence" value="ECO:0007669"/>
    <property type="project" value="TreeGrafter"/>
</dbReference>
<feature type="transmembrane region" description="Helical" evidence="11">
    <location>
        <begin position="498"/>
        <end position="516"/>
    </location>
</feature>
<comment type="subcellular location">
    <subcellularLocation>
        <location evidence="11">Cell membrane</location>
        <topology evidence="11">Multi-pass membrane protein</topology>
    </subcellularLocation>
    <subcellularLocation>
        <location evidence="11">Postsynaptic cell membrane</location>
        <topology evidence="11">Multi-pass membrane protein</topology>
    </subcellularLocation>
</comment>
<keyword evidence="7 10" id="KW-0675">Receptor</keyword>
<accession>A0AAE0PVL8</accession>
<protein>
    <recommendedName>
        <fullName evidence="11">Muscarinic acetylcholine receptor</fullName>
    </recommendedName>
</protein>
<keyword evidence="15" id="KW-1185">Reference proteome</keyword>
<evidence type="ECO:0000256" key="5">
    <source>
        <dbReference type="ARBA" id="ARBA00023040"/>
    </source>
</evidence>
<keyword evidence="9 11" id="KW-0628">Postsynaptic cell membrane</keyword>
<comment type="similarity">
    <text evidence="11">Belongs to the G-protein coupled receptor 1 family. Muscarinic acetylcholine receptor subfamily.</text>
</comment>
<evidence type="ECO:0000256" key="6">
    <source>
        <dbReference type="ARBA" id="ARBA00023136"/>
    </source>
</evidence>
<dbReference type="PANTHER" id="PTHR24247">
    <property type="entry name" value="5-HYDROXYTRYPTAMINE RECEPTOR"/>
    <property type="match status" value="1"/>
</dbReference>
<dbReference type="GO" id="GO:0030425">
    <property type="term" value="C:dendrite"/>
    <property type="evidence" value="ECO:0007669"/>
    <property type="project" value="TreeGrafter"/>
</dbReference>
<dbReference type="AlphaFoldDB" id="A0AAE0PVL8"/>
<keyword evidence="1 11" id="KW-1003">Cell membrane</keyword>
<dbReference type="FunFam" id="1.20.1070.10:FF:000162">
    <property type="entry name" value="Muscarinic acetylcholine receptor"/>
    <property type="match status" value="1"/>
</dbReference>
<keyword evidence="4 11" id="KW-0770">Synapse</keyword>
<evidence type="ECO:0000256" key="8">
    <source>
        <dbReference type="ARBA" id="ARBA00023224"/>
    </source>
</evidence>
<comment type="caution">
    <text evidence="14">The sequence shown here is derived from an EMBL/GenBank/DDBJ whole genome shotgun (WGS) entry which is preliminary data.</text>
</comment>
<name>A0AAE0PVL8_9TELE</name>
<dbReference type="InterPro" id="IPR017452">
    <property type="entry name" value="GPCR_Rhodpsn_7TM"/>
</dbReference>
<keyword evidence="8 10" id="KW-0807">Transducer</keyword>
<dbReference type="CDD" id="cd15049">
    <property type="entry name" value="7tmA_mAChR"/>
    <property type="match status" value="1"/>
</dbReference>
<dbReference type="InterPro" id="IPR000276">
    <property type="entry name" value="GPCR_Rhodpsn"/>
</dbReference>
<dbReference type="PANTHER" id="PTHR24247:SF182">
    <property type="entry name" value="MUSCARINIC ACETYLCHOLINE RECEPTOR M1"/>
    <property type="match status" value="1"/>
</dbReference>
<feature type="domain" description="G-protein coupled receptors family 1 profile" evidence="13">
    <location>
        <begin position="97"/>
        <end position="513"/>
    </location>
</feature>
<evidence type="ECO:0000256" key="4">
    <source>
        <dbReference type="ARBA" id="ARBA00023018"/>
    </source>
</evidence>
<comment type="function">
    <text evidence="11">The muscarinic acetylcholine receptor mediates various cellular responses, including inhibition of adenylate cyclase, breakdown of phosphoinositides and modulation of potassium channels through the action of G proteins.</text>
</comment>
<dbReference type="GO" id="GO:0045211">
    <property type="term" value="C:postsynaptic membrane"/>
    <property type="evidence" value="ECO:0007669"/>
    <property type="project" value="UniProtKB-SubCell"/>
</dbReference>
<dbReference type="GO" id="GO:0004993">
    <property type="term" value="F:G protein-coupled serotonin receptor activity"/>
    <property type="evidence" value="ECO:0007669"/>
    <property type="project" value="TreeGrafter"/>
</dbReference>
<evidence type="ECO:0000313" key="15">
    <source>
        <dbReference type="Proteomes" id="UP001274896"/>
    </source>
</evidence>
<dbReference type="SMART" id="SM01381">
    <property type="entry name" value="7TM_GPCR_Srsx"/>
    <property type="match status" value="1"/>
</dbReference>
<evidence type="ECO:0000256" key="12">
    <source>
        <dbReference type="SAM" id="MobiDB-lite"/>
    </source>
</evidence>
<dbReference type="PROSITE" id="PS50262">
    <property type="entry name" value="G_PROTEIN_RECEP_F1_2"/>
    <property type="match status" value="1"/>
</dbReference>
<evidence type="ECO:0000256" key="9">
    <source>
        <dbReference type="ARBA" id="ARBA00023257"/>
    </source>
</evidence>